<dbReference type="Proteomes" id="UP000182089">
    <property type="component" value="Unassembled WGS sequence"/>
</dbReference>
<dbReference type="EMBL" id="FOCC01000019">
    <property type="protein sequence ID" value="SEN00429.1"/>
    <property type="molecule type" value="Genomic_DNA"/>
</dbReference>
<reference evidence="1 2" key="1">
    <citation type="submission" date="2016-10" db="EMBL/GenBank/DDBJ databases">
        <authorList>
            <person name="Varghese N."/>
            <person name="Submissions S."/>
        </authorList>
    </citation>
    <scope>NUCLEOTIDE SEQUENCE [LARGE SCALE GENOMIC DNA]</scope>
    <source>
        <strain evidence="1 2">WC1T17</strain>
    </source>
</reference>
<accession>A0ABY1AEV7</accession>
<proteinExistence type="predicted"/>
<name>A0ABY1AEV7_9LACO</name>
<sequence>MRVTFTISNKPILTLNVDMATKCVTTEYCDDPRTVDPIILPEERTYDGLTRRLKFLMSDKPDDRSLPELLADLKVNGIAVPWQYNLNVIVSE</sequence>
<organism evidence="1 2">
    <name type="scientific">Ligilactobacillus ruminis</name>
    <dbReference type="NCBI Taxonomy" id="1623"/>
    <lineage>
        <taxon>Bacteria</taxon>
        <taxon>Bacillati</taxon>
        <taxon>Bacillota</taxon>
        <taxon>Bacilli</taxon>
        <taxon>Lactobacillales</taxon>
        <taxon>Lactobacillaceae</taxon>
        <taxon>Ligilactobacillus</taxon>
    </lineage>
</organism>
<gene>
    <name evidence="1" type="ORF">SAMN05216431_11930</name>
</gene>
<protein>
    <submittedName>
        <fullName evidence="1">Uncharacterized protein</fullName>
    </submittedName>
</protein>
<evidence type="ECO:0000313" key="2">
    <source>
        <dbReference type="Proteomes" id="UP000182089"/>
    </source>
</evidence>
<comment type="caution">
    <text evidence="1">The sequence shown here is derived from an EMBL/GenBank/DDBJ whole genome shotgun (WGS) entry which is preliminary data.</text>
</comment>
<evidence type="ECO:0000313" key="1">
    <source>
        <dbReference type="EMBL" id="SEN00429.1"/>
    </source>
</evidence>